<keyword evidence="8" id="KW-0347">Helicase</keyword>
<keyword evidence="4 6" id="KW-0233">DNA recombination</keyword>
<dbReference type="GO" id="GO:0000400">
    <property type="term" value="F:four-way junction DNA binding"/>
    <property type="evidence" value="ECO:0007669"/>
    <property type="project" value="UniProtKB-UniRule"/>
</dbReference>
<dbReference type="Pfam" id="PF07499">
    <property type="entry name" value="RuvA_C"/>
    <property type="match status" value="1"/>
</dbReference>
<comment type="similarity">
    <text evidence="6">Belongs to the RuvA family.</text>
</comment>
<dbReference type="GO" id="GO:0006281">
    <property type="term" value="P:DNA repair"/>
    <property type="evidence" value="ECO:0007669"/>
    <property type="project" value="UniProtKB-UniRule"/>
</dbReference>
<dbReference type="STRING" id="867902.Ornrh_0725"/>
<comment type="subcellular location">
    <subcellularLocation>
        <location evidence="6">Cytoplasm</location>
    </subcellularLocation>
</comment>
<dbReference type="KEGG" id="orh:Ornrh_0725"/>
<dbReference type="PATRIC" id="fig|867902.3.peg.705"/>
<dbReference type="HAMAP" id="MF_00031">
    <property type="entry name" value="DNA_HJ_migration_RuvA"/>
    <property type="match status" value="1"/>
</dbReference>
<keyword evidence="1 6" id="KW-0963">Cytoplasm</keyword>
<keyword evidence="8" id="KW-0547">Nucleotide-binding</keyword>
<name>I3ZYY9_ORNRL</name>
<dbReference type="InterPro" id="IPR000085">
    <property type="entry name" value="RuvA"/>
</dbReference>
<dbReference type="GO" id="GO:0005737">
    <property type="term" value="C:cytoplasm"/>
    <property type="evidence" value="ECO:0007669"/>
    <property type="project" value="UniProtKB-SubCell"/>
</dbReference>
<dbReference type="SUPFAM" id="SSF50249">
    <property type="entry name" value="Nucleic acid-binding proteins"/>
    <property type="match status" value="1"/>
</dbReference>
<organism evidence="8 9">
    <name type="scientific">Ornithobacterium rhinotracheale (strain ATCC 51463 / DSM 15997 / CCUG 23171 / CIP 104009 / LMG 9086)</name>
    <dbReference type="NCBI Taxonomy" id="867902"/>
    <lineage>
        <taxon>Bacteria</taxon>
        <taxon>Pseudomonadati</taxon>
        <taxon>Bacteroidota</taxon>
        <taxon>Flavobacteriia</taxon>
        <taxon>Flavobacteriales</taxon>
        <taxon>Weeksellaceae</taxon>
        <taxon>Ornithobacterium</taxon>
    </lineage>
</organism>
<dbReference type="Gene3D" id="2.40.50.140">
    <property type="entry name" value="Nucleic acid-binding proteins"/>
    <property type="match status" value="1"/>
</dbReference>
<keyword evidence="5 6" id="KW-0234">DNA repair</keyword>
<dbReference type="SMART" id="SM00278">
    <property type="entry name" value="HhH1"/>
    <property type="match status" value="2"/>
</dbReference>
<comment type="caution">
    <text evidence="6">Lacks conserved residue(s) required for the propagation of feature annotation.</text>
</comment>
<dbReference type="GO" id="GO:0006310">
    <property type="term" value="P:DNA recombination"/>
    <property type="evidence" value="ECO:0007669"/>
    <property type="project" value="UniProtKB-UniRule"/>
</dbReference>
<dbReference type="Pfam" id="PF01330">
    <property type="entry name" value="RuvA_N"/>
    <property type="match status" value="1"/>
</dbReference>
<evidence type="ECO:0000256" key="4">
    <source>
        <dbReference type="ARBA" id="ARBA00023172"/>
    </source>
</evidence>
<comment type="function">
    <text evidence="6">The RuvA-RuvB-RuvC complex processes Holliday junction (HJ) DNA during genetic recombination and DNA repair, while the RuvA-RuvB complex plays an important role in the rescue of blocked DNA replication forks via replication fork reversal (RFR). RuvA specifically binds to HJ cruciform DNA, conferring on it an open structure. The RuvB hexamer acts as an ATP-dependent pump, pulling dsDNA into and through the RuvAB complex. HJ branch migration allows RuvC to scan DNA until it finds its consensus sequence, where it cleaves and resolves the cruciform DNA.</text>
</comment>
<evidence type="ECO:0000259" key="7">
    <source>
        <dbReference type="SMART" id="SM00278"/>
    </source>
</evidence>
<evidence type="ECO:0000256" key="6">
    <source>
        <dbReference type="HAMAP-Rule" id="MF_00031"/>
    </source>
</evidence>
<feature type="domain" description="Helix-hairpin-helix DNA-binding motif class 1" evidence="7">
    <location>
        <begin position="94"/>
        <end position="113"/>
    </location>
</feature>
<dbReference type="InterPro" id="IPR011114">
    <property type="entry name" value="RuvA_C"/>
</dbReference>
<feature type="region of interest" description="Domain III" evidence="6">
    <location>
        <begin position="166"/>
        <end position="216"/>
    </location>
</feature>
<sequence>MNFNAVCQEFHTLAENFRHTLHMITQLKGRLVEKEPNYVVIDCHGVGYYVSISQATYNDLPADENVLLYTHLLVREDAQNLYGFSTKSERSVFEFLISVSGVGPASAVVMLSTLSVGDIYAAIANDQPEVLQSVKGIGAKTAQRIILDLKNKIKKQVLETKKIEGKGTSKIKIEALSALEVLGIPKKVAEPIIVQLLKENPTLSLENLIKQTLKKK</sequence>
<evidence type="ECO:0000256" key="5">
    <source>
        <dbReference type="ARBA" id="ARBA00023204"/>
    </source>
</evidence>
<keyword evidence="8" id="KW-0378">Hydrolase</keyword>
<dbReference type="InterPro" id="IPR010994">
    <property type="entry name" value="RuvA_2-like"/>
</dbReference>
<dbReference type="CDD" id="cd14332">
    <property type="entry name" value="UBA_RuvA_C"/>
    <property type="match status" value="1"/>
</dbReference>
<keyword evidence="8" id="KW-0067">ATP-binding</keyword>
<dbReference type="Gene3D" id="1.10.150.20">
    <property type="entry name" value="5' to 3' exonuclease, C-terminal subdomain"/>
    <property type="match status" value="1"/>
</dbReference>
<dbReference type="Proteomes" id="UP000006051">
    <property type="component" value="Chromosome"/>
</dbReference>
<dbReference type="InterPro" id="IPR013849">
    <property type="entry name" value="DNA_helicase_Holl-junc_RuvA_I"/>
</dbReference>
<dbReference type="InterPro" id="IPR012340">
    <property type="entry name" value="NA-bd_OB-fold"/>
</dbReference>
<evidence type="ECO:0000256" key="1">
    <source>
        <dbReference type="ARBA" id="ARBA00022490"/>
    </source>
</evidence>
<dbReference type="Gene3D" id="1.10.8.10">
    <property type="entry name" value="DNA helicase RuvA subunit, C-terminal domain"/>
    <property type="match status" value="1"/>
</dbReference>
<keyword evidence="9" id="KW-1185">Reference proteome</keyword>
<comment type="domain">
    <text evidence="6">Has three domains with a flexible linker between the domains II and III and assumes an 'L' shape. Domain III is highly mobile and contacts RuvB.</text>
</comment>
<proteinExistence type="inferred from homology"/>
<dbReference type="Pfam" id="PF14520">
    <property type="entry name" value="HHH_5"/>
    <property type="match status" value="1"/>
</dbReference>
<reference evidence="8 9" key="1">
    <citation type="submission" date="2012-06" db="EMBL/GenBank/DDBJ databases">
        <title>The complete genome of Ornithobacterium rhinotracheale DSM 15997.</title>
        <authorList>
            <consortium name="US DOE Joint Genome Institute (JGI-PGF)"/>
            <person name="Lucas S."/>
            <person name="Copeland A."/>
            <person name="Lapidus A."/>
            <person name="Goodwin L."/>
            <person name="Pitluck S."/>
            <person name="Peters L."/>
            <person name="Mikhailova N."/>
            <person name="Teshima H."/>
            <person name="Kyrpides N."/>
            <person name="Mavromatis K."/>
            <person name="Pagani I."/>
            <person name="Ivanova N."/>
            <person name="Ovchinnikova G."/>
            <person name="Zeytun A."/>
            <person name="Detter J.C."/>
            <person name="Han C."/>
            <person name="Land M."/>
            <person name="Hauser L."/>
            <person name="Markowitz V."/>
            <person name="Cheng J.-F."/>
            <person name="Hugenholtz P."/>
            <person name="Woyke T."/>
            <person name="Wu D."/>
            <person name="Lang E."/>
            <person name="Kopitz M."/>
            <person name="Brambilla E."/>
            <person name="Klenk H.-P."/>
            <person name="Eisen J.A."/>
        </authorList>
    </citation>
    <scope>NUCLEOTIDE SEQUENCE [LARGE SCALE GENOMIC DNA]</scope>
    <source>
        <strain evidence="9">ATCC 51463 / DSM 15997 / CCUG 23171 / LMG 9086</strain>
    </source>
</reference>
<accession>I3ZYY9</accession>
<dbReference type="eggNOG" id="COG0632">
    <property type="taxonomic scope" value="Bacteria"/>
</dbReference>
<keyword evidence="3 6" id="KW-0238">DNA-binding</keyword>
<dbReference type="InterPro" id="IPR036267">
    <property type="entry name" value="RuvA_C_sf"/>
</dbReference>
<dbReference type="GO" id="GO:0009379">
    <property type="term" value="C:Holliday junction helicase complex"/>
    <property type="evidence" value="ECO:0007669"/>
    <property type="project" value="InterPro"/>
</dbReference>
<feature type="domain" description="Helix-hairpin-helix DNA-binding motif class 1" evidence="7">
    <location>
        <begin position="129"/>
        <end position="148"/>
    </location>
</feature>
<dbReference type="NCBIfam" id="TIGR00084">
    <property type="entry name" value="ruvA"/>
    <property type="match status" value="1"/>
</dbReference>
<dbReference type="GO" id="GO:0009378">
    <property type="term" value="F:four-way junction helicase activity"/>
    <property type="evidence" value="ECO:0007669"/>
    <property type="project" value="InterPro"/>
</dbReference>
<dbReference type="AlphaFoldDB" id="I3ZYY9"/>
<dbReference type="SUPFAM" id="SSF47781">
    <property type="entry name" value="RuvA domain 2-like"/>
    <property type="match status" value="1"/>
</dbReference>
<dbReference type="GO" id="GO:0005524">
    <property type="term" value="F:ATP binding"/>
    <property type="evidence" value="ECO:0007669"/>
    <property type="project" value="InterPro"/>
</dbReference>
<protein>
    <recommendedName>
        <fullName evidence="6">Holliday junction branch migration complex subunit RuvA</fullName>
    </recommendedName>
</protein>
<evidence type="ECO:0000256" key="2">
    <source>
        <dbReference type="ARBA" id="ARBA00022763"/>
    </source>
</evidence>
<dbReference type="HOGENOM" id="CLU_087936_3_0_10"/>
<keyword evidence="2 6" id="KW-0227">DNA damage</keyword>
<dbReference type="SUPFAM" id="SSF46929">
    <property type="entry name" value="DNA helicase RuvA subunit, C-terminal domain"/>
    <property type="match status" value="1"/>
</dbReference>
<evidence type="ECO:0000256" key="3">
    <source>
        <dbReference type="ARBA" id="ARBA00023125"/>
    </source>
</evidence>
<evidence type="ECO:0000313" key="8">
    <source>
        <dbReference type="EMBL" id="AFL96923.1"/>
    </source>
</evidence>
<dbReference type="GO" id="GO:0048476">
    <property type="term" value="C:Holliday junction resolvase complex"/>
    <property type="evidence" value="ECO:0007669"/>
    <property type="project" value="UniProtKB-UniRule"/>
</dbReference>
<comment type="subunit">
    <text evidence="6">Homotetramer. Forms an RuvA(8)-RuvB(12)-Holliday junction (HJ) complex. HJ DNA is sandwiched between 2 RuvA tetramers; dsDNA enters through RuvA and exits via RuvB. An RuvB hexamer assembles on each DNA strand where it exits the tetramer. Each RuvB hexamer is contacted by two RuvA subunits (via domain III) on 2 adjacent RuvB subunits; this complex drives branch migration. In the full resolvosome a probable DNA-RuvA(4)-RuvB(12)-RuvC(2) complex forms which resolves the HJ.</text>
</comment>
<evidence type="ECO:0000313" key="9">
    <source>
        <dbReference type="Proteomes" id="UP000006051"/>
    </source>
</evidence>
<dbReference type="EMBL" id="CP003283">
    <property type="protein sequence ID" value="AFL96923.1"/>
    <property type="molecule type" value="Genomic_DNA"/>
</dbReference>
<dbReference type="InterPro" id="IPR003583">
    <property type="entry name" value="Hlx-hairpin-Hlx_DNA-bd_motif"/>
</dbReference>
<gene>
    <name evidence="6" type="primary">ruvA</name>
    <name evidence="8" type="ordered locus">Ornrh_0725</name>
</gene>